<feature type="transmembrane region" description="Helical" evidence="8">
    <location>
        <begin position="672"/>
        <end position="692"/>
    </location>
</feature>
<evidence type="ECO:0000256" key="7">
    <source>
        <dbReference type="ARBA" id="ARBA00023136"/>
    </source>
</evidence>
<dbReference type="InterPro" id="IPR002524">
    <property type="entry name" value="Cation_efflux"/>
</dbReference>
<organism evidence="11 12">
    <name type="scientific">Saccharata proteae CBS 121410</name>
    <dbReference type="NCBI Taxonomy" id="1314787"/>
    <lineage>
        <taxon>Eukaryota</taxon>
        <taxon>Fungi</taxon>
        <taxon>Dikarya</taxon>
        <taxon>Ascomycota</taxon>
        <taxon>Pezizomycotina</taxon>
        <taxon>Dothideomycetes</taxon>
        <taxon>Dothideomycetes incertae sedis</taxon>
        <taxon>Botryosphaeriales</taxon>
        <taxon>Saccharataceae</taxon>
        <taxon>Saccharata</taxon>
    </lineage>
</organism>
<comment type="similarity">
    <text evidence="2 8">Belongs to the cation diffusion facilitator (CDF) transporter (TC 2.A.4) family. SLC30A subfamily.</text>
</comment>
<evidence type="ECO:0000259" key="10">
    <source>
        <dbReference type="Pfam" id="PF01545"/>
    </source>
</evidence>
<feature type="compositionally biased region" description="Basic and acidic residues" evidence="9">
    <location>
        <begin position="774"/>
        <end position="794"/>
    </location>
</feature>
<feature type="compositionally biased region" description="Polar residues" evidence="9">
    <location>
        <begin position="27"/>
        <end position="36"/>
    </location>
</feature>
<keyword evidence="8" id="KW-0256">Endoplasmic reticulum</keyword>
<keyword evidence="3 8" id="KW-0813">Transport</keyword>
<reference evidence="11" key="1">
    <citation type="journal article" date="2020" name="Stud. Mycol.">
        <title>101 Dothideomycetes genomes: a test case for predicting lifestyles and emergence of pathogens.</title>
        <authorList>
            <person name="Haridas S."/>
            <person name="Albert R."/>
            <person name="Binder M."/>
            <person name="Bloem J."/>
            <person name="Labutti K."/>
            <person name="Salamov A."/>
            <person name="Andreopoulos B."/>
            <person name="Baker S."/>
            <person name="Barry K."/>
            <person name="Bills G."/>
            <person name="Bluhm B."/>
            <person name="Cannon C."/>
            <person name="Castanera R."/>
            <person name="Culley D."/>
            <person name="Daum C."/>
            <person name="Ezra D."/>
            <person name="Gonzalez J."/>
            <person name="Henrissat B."/>
            <person name="Kuo A."/>
            <person name="Liang C."/>
            <person name="Lipzen A."/>
            <person name="Lutzoni F."/>
            <person name="Magnuson J."/>
            <person name="Mondo S."/>
            <person name="Nolan M."/>
            <person name="Ohm R."/>
            <person name="Pangilinan J."/>
            <person name="Park H.-J."/>
            <person name="Ramirez L."/>
            <person name="Alfaro M."/>
            <person name="Sun H."/>
            <person name="Tritt A."/>
            <person name="Yoshinaga Y."/>
            <person name="Zwiers L.-H."/>
            <person name="Turgeon B."/>
            <person name="Goodwin S."/>
            <person name="Spatafora J."/>
            <person name="Crous P."/>
            <person name="Grigoriev I."/>
        </authorList>
    </citation>
    <scope>NUCLEOTIDE SEQUENCE</scope>
    <source>
        <strain evidence="11">CBS 121410</strain>
    </source>
</reference>
<feature type="non-terminal residue" evidence="11">
    <location>
        <position position="849"/>
    </location>
</feature>
<evidence type="ECO:0000313" key="12">
    <source>
        <dbReference type="Proteomes" id="UP000799776"/>
    </source>
</evidence>
<keyword evidence="12" id="KW-1185">Reference proteome</keyword>
<feature type="region of interest" description="Disordered" evidence="9">
    <location>
        <begin position="758"/>
        <end position="799"/>
    </location>
</feature>
<feature type="transmembrane region" description="Helical" evidence="8">
    <location>
        <begin position="523"/>
        <end position="543"/>
    </location>
</feature>
<dbReference type="GO" id="GO:0006882">
    <property type="term" value="P:intracellular zinc ion homeostasis"/>
    <property type="evidence" value="ECO:0007669"/>
    <property type="project" value="InterPro"/>
</dbReference>
<feature type="transmembrane region" description="Helical" evidence="8">
    <location>
        <begin position="594"/>
        <end position="613"/>
    </location>
</feature>
<dbReference type="SUPFAM" id="SSF161111">
    <property type="entry name" value="Cation efflux protein transmembrane domain-like"/>
    <property type="match status" value="1"/>
</dbReference>
<dbReference type="GO" id="GO:0005789">
    <property type="term" value="C:endoplasmic reticulum membrane"/>
    <property type="evidence" value="ECO:0007669"/>
    <property type="project" value="UniProtKB-SubCell"/>
</dbReference>
<evidence type="ECO:0000256" key="6">
    <source>
        <dbReference type="ARBA" id="ARBA00023065"/>
    </source>
</evidence>
<keyword evidence="4 8" id="KW-0812">Transmembrane</keyword>
<dbReference type="PANTHER" id="PTHR45755">
    <property type="match status" value="1"/>
</dbReference>
<dbReference type="Proteomes" id="UP000799776">
    <property type="component" value="Unassembled WGS sequence"/>
</dbReference>
<dbReference type="FunFam" id="1.20.1510.10:FF:000014">
    <property type="entry name" value="Cation efflux protein/ zinc transporter"/>
    <property type="match status" value="1"/>
</dbReference>
<feature type="transmembrane region" description="Helical" evidence="8">
    <location>
        <begin position="439"/>
        <end position="461"/>
    </location>
</feature>
<feature type="compositionally biased region" description="Polar residues" evidence="9">
    <location>
        <begin position="45"/>
        <end position="62"/>
    </location>
</feature>
<feature type="region of interest" description="Disordered" evidence="9">
    <location>
        <begin position="373"/>
        <end position="402"/>
    </location>
</feature>
<dbReference type="NCBIfam" id="TIGR01297">
    <property type="entry name" value="CDF"/>
    <property type="match status" value="1"/>
</dbReference>
<comment type="caution">
    <text evidence="8">Lacks conserved residue(s) required for the propagation of feature annotation.</text>
</comment>
<protein>
    <recommendedName>
        <fullName evidence="8">Zinc transporter</fullName>
    </recommendedName>
</protein>
<feature type="transmembrane region" description="Helical" evidence="8">
    <location>
        <begin position="704"/>
        <end position="725"/>
    </location>
</feature>
<evidence type="ECO:0000256" key="2">
    <source>
        <dbReference type="ARBA" id="ARBA00008873"/>
    </source>
</evidence>
<dbReference type="GO" id="GO:1904257">
    <property type="term" value="P:zinc ion import into Golgi lumen"/>
    <property type="evidence" value="ECO:0007669"/>
    <property type="project" value="TreeGrafter"/>
</dbReference>
<feature type="transmembrane region" description="Helical" evidence="8">
    <location>
        <begin position="555"/>
        <end position="574"/>
    </location>
</feature>
<dbReference type="AlphaFoldDB" id="A0A9P4I0L8"/>
<evidence type="ECO:0000256" key="5">
    <source>
        <dbReference type="ARBA" id="ARBA00022989"/>
    </source>
</evidence>
<dbReference type="EMBL" id="ML978716">
    <property type="protein sequence ID" value="KAF2088655.1"/>
    <property type="molecule type" value="Genomic_DNA"/>
</dbReference>
<dbReference type="GO" id="GO:0005794">
    <property type="term" value="C:Golgi apparatus"/>
    <property type="evidence" value="ECO:0007669"/>
    <property type="project" value="TreeGrafter"/>
</dbReference>
<keyword evidence="7 8" id="KW-0472">Membrane</keyword>
<keyword evidence="6 8" id="KW-0406">Ion transport</keyword>
<name>A0A9P4I0L8_9PEZI</name>
<sequence>MASTWALPLDSGIHSHAQHAHNHQPHYNHSLLSSANGGALRKSPQRSNQYPAQFGASATTVVPSPHQHFDRDTSPSLPYGMPNRPKLRPRGESDLGRPLSKAPSATSGYGFPPSAKHVSEARNILSRTLMLTALHSASDSLSELVTGLLIPLPYILASLANSLGGSPQHAAPSTSAYERLVESVSDDGASTAAQPAPGSPFIQACALSSGTLLLVAILAKLSPSNKGPSRIKGFGNTGRVAKTGYGLDRESAQQIATRILSVGLPYYAASQIGGIRVSLLLLVAAASGLSMPSAQPMKGGVMGTLSRVFQERKLVCSYMLLAAFCDLLGVSANISSGPLILGYLAITLSIFVIPSPLPMPSASAMTSSQFTEKSRAPNGLSPLVESPANEPPPVKSNVPSATSSLISSPKEVTTTLYAGAILSVFTLMASFFISSSHSLSHSTVIFSALSIASAAGLYFFARPHTLQSASKSGIGIGCAFASIAGLATQPSSWISAILTAFLLRSVEPGSITHSILIEPDSRSIAYFGALNLAFMIVQFFYGFATGSLGLLTDSIHMLFDCAGLAVGLAAAVMSKWPSSARFPYGYGKVDTLSGFANGIFLLLVSIEIILDAFERLWEGHELHRLNELLIVSVLGFLVNIVGLTAFGHAHHHGHDHGHGDHDHHHGENMQGIFLHILADALGSVAVIISTLLTKWNGWSGWDPLASCIIAILIFGSALPLTYGAAMRLMLCVPQDVEDKLKDTLRDVNSIRGVVSYSAPSADSHTHNHSHSHSLSHDHSHSHSHSLSHDHDHSHSHSHGPRILGLIHIIAAKSADVEDVRRRTQEFLTERGLDVLAHVEREGDRCWCGG</sequence>
<dbReference type="GO" id="GO:0005385">
    <property type="term" value="F:zinc ion transmembrane transporter activity"/>
    <property type="evidence" value="ECO:0007669"/>
    <property type="project" value="UniProtKB-UniRule"/>
</dbReference>
<keyword evidence="5 8" id="KW-1133">Transmembrane helix</keyword>
<dbReference type="GO" id="GO:0031410">
    <property type="term" value="C:cytoplasmic vesicle"/>
    <property type="evidence" value="ECO:0007669"/>
    <property type="project" value="TreeGrafter"/>
</dbReference>
<dbReference type="PANTHER" id="PTHR45755:SF4">
    <property type="entry name" value="ZINC TRANSPORTER 7"/>
    <property type="match status" value="1"/>
</dbReference>
<proteinExistence type="inferred from homology"/>
<dbReference type="InterPro" id="IPR058533">
    <property type="entry name" value="Cation_efflux_TM"/>
</dbReference>
<feature type="transmembrane region" description="Helical" evidence="8">
    <location>
        <begin position="473"/>
        <end position="503"/>
    </location>
</feature>
<feature type="compositionally biased region" description="Basic residues" evidence="9">
    <location>
        <begin position="17"/>
        <end position="26"/>
    </location>
</feature>
<feature type="transmembrane region" description="Helical" evidence="8">
    <location>
        <begin position="414"/>
        <end position="433"/>
    </location>
</feature>
<comment type="subcellular location">
    <subcellularLocation>
        <location evidence="8">Endoplasmic reticulum membrane</location>
        <topology evidence="8">Multi-pass membrane protein</topology>
    </subcellularLocation>
    <subcellularLocation>
        <location evidence="1">Membrane</location>
        <topology evidence="1">Multi-pass membrane protein</topology>
    </subcellularLocation>
</comment>
<evidence type="ECO:0000256" key="1">
    <source>
        <dbReference type="ARBA" id="ARBA00004141"/>
    </source>
</evidence>
<dbReference type="InterPro" id="IPR027469">
    <property type="entry name" value="Cation_efflux_TMD_sf"/>
</dbReference>
<accession>A0A9P4I0L8</accession>
<evidence type="ECO:0000256" key="9">
    <source>
        <dbReference type="SAM" id="MobiDB-lite"/>
    </source>
</evidence>
<dbReference type="OrthoDB" id="78669at2759"/>
<comment type="caution">
    <text evidence="11">The sequence shown here is derived from an EMBL/GenBank/DDBJ whole genome shotgun (WGS) entry which is preliminary data.</text>
</comment>
<evidence type="ECO:0000313" key="11">
    <source>
        <dbReference type="EMBL" id="KAF2088655.1"/>
    </source>
</evidence>
<dbReference type="Gene3D" id="1.20.1510.10">
    <property type="entry name" value="Cation efflux protein transmembrane domain"/>
    <property type="match status" value="1"/>
</dbReference>
<gene>
    <name evidence="11" type="ORF">K490DRAFT_19363</name>
</gene>
<feature type="region of interest" description="Disordered" evidence="9">
    <location>
        <begin position="17"/>
        <end position="113"/>
    </location>
</feature>
<evidence type="ECO:0000256" key="3">
    <source>
        <dbReference type="ARBA" id="ARBA00022448"/>
    </source>
</evidence>
<comment type="function">
    <text evidence="8">Functions as a zinc transporter.</text>
</comment>
<feature type="transmembrane region" description="Helical" evidence="8">
    <location>
        <begin position="625"/>
        <end position="646"/>
    </location>
</feature>
<evidence type="ECO:0000256" key="4">
    <source>
        <dbReference type="ARBA" id="ARBA00022692"/>
    </source>
</evidence>
<evidence type="ECO:0000256" key="8">
    <source>
        <dbReference type="RuleBase" id="RU369017"/>
    </source>
</evidence>
<dbReference type="Pfam" id="PF01545">
    <property type="entry name" value="Cation_efflux"/>
    <property type="match status" value="1"/>
</dbReference>
<feature type="domain" description="Cation efflux protein transmembrane" evidence="10">
    <location>
        <begin position="526"/>
        <end position="727"/>
    </location>
</feature>
<dbReference type="InterPro" id="IPR045316">
    <property type="entry name" value="Msc2-like"/>
</dbReference>